<evidence type="ECO:0000313" key="11">
    <source>
        <dbReference type="Proteomes" id="UP000198356"/>
    </source>
</evidence>
<reference evidence="10 11" key="1">
    <citation type="submission" date="2017-06" db="EMBL/GenBank/DDBJ databases">
        <authorList>
            <person name="Kim H.J."/>
            <person name="Triplett B.A."/>
        </authorList>
    </citation>
    <scope>NUCLEOTIDE SEQUENCE [LARGE SCALE GENOMIC DNA]</scope>
    <source>
        <strain evidence="10 11">DSM 18704</strain>
    </source>
</reference>
<protein>
    <submittedName>
        <fullName evidence="10">Putative ABC transport system permease protein</fullName>
    </submittedName>
</protein>
<comment type="subcellular location">
    <subcellularLocation>
        <location evidence="1">Cell membrane</location>
        <topology evidence="1">Multi-pass membrane protein</topology>
    </subcellularLocation>
</comment>
<proteinExistence type="inferred from homology"/>
<evidence type="ECO:0000259" key="9">
    <source>
        <dbReference type="Pfam" id="PF12704"/>
    </source>
</evidence>
<dbReference type="AlphaFoldDB" id="A0A239HKI3"/>
<comment type="similarity">
    <text evidence="6">Belongs to the ABC-4 integral membrane protein family.</text>
</comment>
<dbReference type="PANTHER" id="PTHR30572">
    <property type="entry name" value="MEMBRANE COMPONENT OF TRANSPORTER-RELATED"/>
    <property type="match status" value="1"/>
</dbReference>
<keyword evidence="3 7" id="KW-0812">Transmembrane</keyword>
<evidence type="ECO:0000256" key="7">
    <source>
        <dbReference type="SAM" id="Phobius"/>
    </source>
</evidence>
<feature type="transmembrane region" description="Helical" evidence="7">
    <location>
        <begin position="416"/>
        <end position="443"/>
    </location>
</feature>
<feature type="domain" description="MacB-like periplasmic core" evidence="9">
    <location>
        <begin position="21"/>
        <end position="304"/>
    </location>
</feature>
<name>A0A239HKI3_9BACT</name>
<dbReference type="InterPro" id="IPR050250">
    <property type="entry name" value="Macrolide_Exporter_MacB"/>
</dbReference>
<evidence type="ECO:0000259" key="8">
    <source>
        <dbReference type="Pfam" id="PF02687"/>
    </source>
</evidence>
<dbReference type="GO" id="GO:0022857">
    <property type="term" value="F:transmembrane transporter activity"/>
    <property type="evidence" value="ECO:0007669"/>
    <property type="project" value="TreeGrafter"/>
</dbReference>
<evidence type="ECO:0000256" key="1">
    <source>
        <dbReference type="ARBA" id="ARBA00004651"/>
    </source>
</evidence>
<evidence type="ECO:0000256" key="5">
    <source>
        <dbReference type="ARBA" id="ARBA00023136"/>
    </source>
</evidence>
<dbReference type="InterPro" id="IPR025857">
    <property type="entry name" value="MacB_PCD"/>
</dbReference>
<evidence type="ECO:0000256" key="2">
    <source>
        <dbReference type="ARBA" id="ARBA00022475"/>
    </source>
</evidence>
<gene>
    <name evidence="10" type="ORF">SAMN05421770_102442</name>
</gene>
<feature type="transmembrane region" description="Helical" evidence="7">
    <location>
        <begin position="21"/>
        <end position="42"/>
    </location>
</feature>
<dbReference type="GO" id="GO:0005886">
    <property type="term" value="C:plasma membrane"/>
    <property type="evidence" value="ECO:0007669"/>
    <property type="project" value="UniProtKB-SubCell"/>
</dbReference>
<keyword evidence="2" id="KW-1003">Cell membrane</keyword>
<evidence type="ECO:0000256" key="4">
    <source>
        <dbReference type="ARBA" id="ARBA00022989"/>
    </source>
</evidence>
<dbReference type="OrthoDB" id="9770099at2"/>
<dbReference type="Pfam" id="PF12704">
    <property type="entry name" value="MacB_PCD"/>
    <property type="match status" value="1"/>
</dbReference>
<dbReference type="RefSeq" id="WP_089407926.1">
    <property type="nucleotide sequence ID" value="NZ_FZOU01000002.1"/>
</dbReference>
<dbReference type="PANTHER" id="PTHR30572:SF4">
    <property type="entry name" value="ABC TRANSPORTER PERMEASE YTRF"/>
    <property type="match status" value="1"/>
</dbReference>
<dbReference type="InterPro" id="IPR003838">
    <property type="entry name" value="ABC3_permease_C"/>
</dbReference>
<dbReference type="Pfam" id="PF02687">
    <property type="entry name" value="FtsX"/>
    <property type="match status" value="1"/>
</dbReference>
<dbReference type="EMBL" id="FZOU01000002">
    <property type="protein sequence ID" value="SNS81906.1"/>
    <property type="molecule type" value="Genomic_DNA"/>
</dbReference>
<keyword evidence="11" id="KW-1185">Reference proteome</keyword>
<evidence type="ECO:0000256" key="6">
    <source>
        <dbReference type="ARBA" id="ARBA00038076"/>
    </source>
</evidence>
<organism evidence="10 11">
    <name type="scientific">Granulicella rosea</name>
    <dbReference type="NCBI Taxonomy" id="474952"/>
    <lineage>
        <taxon>Bacteria</taxon>
        <taxon>Pseudomonadati</taxon>
        <taxon>Acidobacteriota</taxon>
        <taxon>Terriglobia</taxon>
        <taxon>Terriglobales</taxon>
        <taxon>Acidobacteriaceae</taxon>
        <taxon>Granulicella</taxon>
    </lineage>
</organism>
<accession>A0A239HKI3</accession>
<keyword evidence="5 7" id="KW-0472">Membrane</keyword>
<dbReference type="Proteomes" id="UP000198356">
    <property type="component" value="Unassembled WGS sequence"/>
</dbReference>
<feature type="transmembrane region" description="Helical" evidence="7">
    <location>
        <begin position="455"/>
        <end position="477"/>
    </location>
</feature>
<feature type="transmembrane region" description="Helical" evidence="7">
    <location>
        <begin position="370"/>
        <end position="395"/>
    </location>
</feature>
<keyword evidence="4 7" id="KW-1133">Transmembrane helix</keyword>
<feature type="domain" description="ABC3 transporter permease C-terminal" evidence="8">
    <location>
        <begin position="374"/>
        <end position="485"/>
    </location>
</feature>
<evidence type="ECO:0000313" key="10">
    <source>
        <dbReference type="EMBL" id="SNS81906.1"/>
    </source>
</evidence>
<sequence>MKQKTSWGIAVKALQKNKLQTILTMIGMTIGVATVLTMIALGSGAEQSIQDQVRSAGMNMLIVTGGNWSRGNDSGNGGNMAAAYEPMLGRPHLVSATYDPRQGARLMRVQGEADTSGGGSMVHGLGRPGDGVQGHGAATTLVDADVQAMRKLKGVQYVSGGVHDTVKVPFGGQIIVTSMHGDDTSLPKIRRGWVFPFGKFYSSSDEKNGTNVVVLGQFVATKMFGAASPLGKMIELKGEQFKVVGVIGSGSWMVTPAQGDDQFDAVYVPVKTMQRLMHQDYLTMAAVTTESTGDVLRVQKALKDLLEQRHHIGPNDPDDFTVKGEAHQTMAHGMRPDVANAVMGNAAGLEKITLDQLGKTLDQASATMSALLTSIAAVSLLVGGIGVMNIMLLSVSQRTKEIGIRRALGARSADVLTQFLLEATTLSVVGGLAGIVIGCLVAASIARTVQWSTNISIPAVTISFGVSAAIGIFFGYYPARQASQILPIKALKHE</sequence>
<evidence type="ECO:0000256" key="3">
    <source>
        <dbReference type="ARBA" id="ARBA00022692"/>
    </source>
</evidence>